<comment type="caution">
    <text evidence="11">The sequence shown here is derived from an EMBL/GenBank/DDBJ whole genome shotgun (WGS) entry which is preliminary data.</text>
</comment>
<dbReference type="GO" id="GO:0020037">
    <property type="term" value="F:heme binding"/>
    <property type="evidence" value="ECO:0007669"/>
    <property type="project" value="InterPro"/>
</dbReference>
<dbReference type="GO" id="GO:0005777">
    <property type="term" value="C:peroxisome"/>
    <property type="evidence" value="ECO:0007669"/>
    <property type="project" value="TreeGrafter"/>
</dbReference>
<protein>
    <recommendedName>
        <fullName evidence="10">Catalase core domain-containing protein</fullName>
    </recommendedName>
</protein>
<evidence type="ECO:0000256" key="1">
    <source>
        <dbReference type="ARBA" id="ARBA00005329"/>
    </source>
</evidence>
<dbReference type="Pfam" id="PF06628">
    <property type="entry name" value="Catalase-rel"/>
    <property type="match status" value="1"/>
</dbReference>
<dbReference type="PANTHER" id="PTHR11465">
    <property type="entry name" value="CATALASE"/>
    <property type="match status" value="1"/>
</dbReference>
<dbReference type="OrthoDB" id="6880011at2759"/>
<dbReference type="PANTHER" id="PTHR11465:SF9">
    <property type="entry name" value="CATALASE"/>
    <property type="match status" value="1"/>
</dbReference>
<dbReference type="SUPFAM" id="SSF56634">
    <property type="entry name" value="Heme-dependent catalase-like"/>
    <property type="match status" value="1"/>
</dbReference>
<dbReference type="PIRSF" id="PIRSF038928">
    <property type="entry name" value="Catalase_clade1-3"/>
    <property type="match status" value="1"/>
</dbReference>
<reference evidence="11 12" key="1">
    <citation type="submission" date="2017-11" db="EMBL/GenBank/DDBJ databases">
        <title>De novo assembly and phasing of dikaryotic genomes from two isolates of Puccinia coronata f. sp. avenae, the causal agent of oat crown rust.</title>
        <authorList>
            <person name="Miller M.E."/>
            <person name="Zhang Y."/>
            <person name="Omidvar V."/>
            <person name="Sperschneider J."/>
            <person name="Schwessinger B."/>
            <person name="Raley C."/>
            <person name="Palmer J.M."/>
            <person name="Garnica D."/>
            <person name="Upadhyaya N."/>
            <person name="Rathjen J."/>
            <person name="Taylor J.M."/>
            <person name="Park R.F."/>
            <person name="Dodds P.N."/>
            <person name="Hirsch C.D."/>
            <person name="Kianian S.F."/>
            <person name="Figueroa M."/>
        </authorList>
    </citation>
    <scope>NUCLEOTIDE SEQUENCE [LARGE SCALE GENOMIC DNA]</scope>
    <source>
        <strain evidence="11">12NC29</strain>
    </source>
</reference>
<organism evidence="11 12">
    <name type="scientific">Puccinia coronata f. sp. avenae</name>
    <dbReference type="NCBI Taxonomy" id="200324"/>
    <lineage>
        <taxon>Eukaryota</taxon>
        <taxon>Fungi</taxon>
        <taxon>Dikarya</taxon>
        <taxon>Basidiomycota</taxon>
        <taxon>Pucciniomycotina</taxon>
        <taxon>Pucciniomycetes</taxon>
        <taxon>Pucciniales</taxon>
        <taxon>Pucciniaceae</taxon>
        <taxon>Puccinia</taxon>
    </lineage>
</organism>
<dbReference type="AlphaFoldDB" id="A0A2N5RXY7"/>
<dbReference type="InterPro" id="IPR010582">
    <property type="entry name" value="Catalase_immune_responsive"/>
</dbReference>
<proteinExistence type="inferred from homology"/>
<evidence type="ECO:0000256" key="3">
    <source>
        <dbReference type="ARBA" id="ARBA00022617"/>
    </source>
</evidence>
<accession>A0A2N5RXY7</accession>
<keyword evidence="7" id="KW-0376">Hydrogen peroxide</keyword>
<dbReference type="GO" id="GO:0005739">
    <property type="term" value="C:mitochondrion"/>
    <property type="evidence" value="ECO:0007669"/>
    <property type="project" value="TreeGrafter"/>
</dbReference>
<dbReference type="SMART" id="SM01060">
    <property type="entry name" value="Catalase"/>
    <property type="match status" value="1"/>
</dbReference>
<dbReference type="EMBL" id="PGCJ01001388">
    <property type="protein sequence ID" value="PLW05792.1"/>
    <property type="molecule type" value="Genomic_DNA"/>
</dbReference>
<feature type="active site" evidence="8">
    <location>
        <position position="110"/>
    </location>
</feature>
<dbReference type="Gene3D" id="2.40.180.10">
    <property type="entry name" value="Catalase core domain"/>
    <property type="match status" value="1"/>
</dbReference>
<dbReference type="InterPro" id="IPR024711">
    <property type="entry name" value="Catalase_clade1/3"/>
</dbReference>
<keyword evidence="4 9" id="KW-0479">Metal-binding</keyword>
<evidence type="ECO:0000313" key="11">
    <source>
        <dbReference type="EMBL" id="PLW05792.1"/>
    </source>
</evidence>
<dbReference type="PROSITE" id="PS51402">
    <property type="entry name" value="CATALASE_3"/>
    <property type="match status" value="1"/>
</dbReference>
<evidence type="ECO:0000256" key="2">
    <source>
        <dbReference type="ARBA" id="ARBA00022559"/>
    </source>
</evidence>
<gene>
    <name evidence="11" type="ORF">PCANC_26767</name>
</gene>
<dbReference type="InterPro" id="IPR011614">
    <property type="entry name" value="Catalase_core"/>
</dbReference>
<evidence type="ECO:0000313" key="12">
    <source>
        <dbReference type="Proteomes" id="UP000235388"/>
    </source>
</evidence>
<dbReference type="GO" id="GO:0042542">
    <property type="term" value="P:response to hydrogen peroxide"/>
    <property type="evidence" value="ECO:0007669"/>
    <property type="project" value="TreeGrafter"/>
</dbReference>
<keyword evidence="3 9" id="KW-0349">Heme</keyword>
<dbReference type="InterPro" id="IPR018028">
    <property type="entry name" value="Catalase"/>
</dbReference>
<evidence type="ECO:0000256" key="5">
    <source>
        <dbReference type="ARBA" id="ARBA00023002"/>
    </source>
</evidence>
<feature type="active site" evidence="8">
    <location>
        <position position="184"/>
    </location>
</feature>
<dbReference type="GO" id="GO:0042744">
    <property type="term" value="P:hydrogen peroxide catabolic process"/>
    <property type="evidence" value="ECO:0007669"/>
    <property type="project" value="UniProtKB-KW"/>
</dbReference>
<evidence type="ECO:0000259" key="10">
    <source>
        <dbReference type="SMART" id="SM01060"/>
    </source>
</evidence>
<dbReference type="Pfam" id="PF00199">
    <property type="entry name" value="Catalase"/>
    <property type="match status" value="1"/>
</dbReference>
<comment type="cofactor">
    <cofactor evidence="9">
        <name>heme</name>
        <dbReference type="ChEBI" id="CHEBI:30413"/>
    </cofactor>
</comment>
<keyword evidence="2" id="KW-0575">Peroxidase</keyword>
<sequence>MFRISTQVLICTASYNLLPYIIQHCSGSSILLNETTPSPNLQAGQGTLNISSFTIPKLSSVLPSINSSAIALKSVSGLIDKPTPTTPLSADALAKQSEFNHKNIPARPVHASGAGAHGTFTVTTNFAQSHTMMDLFSNVSKKTPVTVRLSNGLGEKGSFDTARNLRGFAVKFQTRQGDWDLVSNNAPVFFVRDPAKFPPLFQSQGRDPVTNFGNPDAAFNYFPENPETMNLFLRIFSSAGTSKGWIHTNAWSTNTYRWYKSDGTWSYVRINLEAKQEVSNFSAAEQSQITDPSYGARELYTSIQSGQFPRWTMFSQVLSPKDAENFRYNVLDDTKEWPASLVAPQEIGILELNKNPDNYFNDVEKLAFSPANVVPGWAASQDPVLQMRLFAYGDSSRYRLSERSAPLKTQRRSLLKDQMLNSPAQILKNSAHILNNSPSIVNTSTATTAPNYDPAHILWINQALKSMIQISPIDFEQPAFFYGNLTQNERLELVQNVAGGLSVVSSPDIKTNLISWLAKASPDLSQAVSSTLKSITA</sequence>
<keyword evidence="6 9" id="KW-0408">Iron</keyword>
<dbReference type="Proteomes" id="UP000235388">
    <property type="component" value="Unassembled WGS sequence"/>
</dbReference>
<evidence type="ECO:0000256" key="6">
    <source>
        <dbReference type="ARBA" id="ARBA00023004"/>
    </source>
</evidence>
<comment type="similarity">
    <text evidence="1">Belongs to the catalase family.</text>
</comment>
<feature type="binding site" description="axial binding residue" evidence="9">
    <location>
        <position position="392"/>
    </location>
    <ligand>
        <name>heme</name>
        <dbReference type="ChEBI" id="CHEBI:30413"/>
    </ligand>
    <ligandPart>
        <name>Fe</name>
        <dbReference type="ChEBI" id="CHEBI:18248"/>
    </ligandPart>
</feature>
<dbReference type="PRINTS" id="PR00067">
    <property type="entry name" value="CATALASE"/>
</dbReference>
<evidence type="ECO:0000256" key="8">
    <source>
        <dbReference type="PIRSR" id="PIRSR038928-1"/>
    </source>
</evidence>
<evidence type="ECO:0000256" key="4">
    <source>
        <dbReference type="ARBA" id="ARBA00022723"/>
    </source>
</evidence>
<keyword evidence="5" id="KW-0560">Oxidoreductase</keyword>
<keyword evidence="12" id="KW-1185">Reference proteome</keyword>
<dbReference type="GO" id="GO:0004096">
    <property type="term" value="F:catalase activity"/>
    <property type="evidence" value="ECO:0007669"/>
    <property type="project" value="UniProtKB-EC"/>
</dbReference>
<dbReference type="STRING" id="200324.A0A2N5RXY7"/>
<evidence type="ECO:0000256" key="7">
    <source>
        <dbReference type="ARBA" id="ARBA00023324"/>
    </source>
</evidence>
<dbReference type="GO" id="GO:0046872">
    <property type="term" value="F:metal ion binding"/>
    <property type="evidence" value="ECO:0007669"/>
    <property type="project" value="UniProtKB-KW"/>
</dbReference>
<evidence type="ECO:0000256" key="9">
    <source>
        <dbReference type="PIRSR" id="PIRSR038928-2"/>
    </source>
</evidence>
<name>A0A2N5RXY7_9BASI</name>
<dbReference type="InterPro" id="IPR020835">
    <property type="entry name" value="Catalase_sf"/>
</dbReference>
<feature type="domain" description="Catalase core" evidence="10">
    <location>
        <begin position="63"/>
        <end position="435"/>
    </location>
</feature>